<evidence type="ECO:0000256" key="2">
    <source>
        <dbReference type="SAM" id="SignalP"/>
    </source>
</evidence>
<evidence type="ECO:0000256" key="1">
    <source>
        <dbReference type="SAM" id="MobiDB-lite"/>
    </source>
</evidence>
<proteinExistence type="predicted"/>
<dbReference type="EMBL" id="GDJX01009559">
    <property type="protein sequence ID" value="JAT58377.1"/>
    <property type="molecule type" value="Transcribed_RNA"/>
</dbReference>
<name>A0A1D1YUN7_9ARAE</name>
<feature type="signal peptide" evidence="2">
    <location>
        <begin position="1"/>
        <end position="26"/>
    </location>
</feature>
<feature type="compositionally biased region" description="Low complexity" evidence="1">
    <location>
        <begin position="99"/>
        <end position="113"/>
    </location>
</feature>
<dbReference type="PANTHER" id="PTHR33471">
    <property type="entry name" value="ATP-DEPENDENT ZINC METALLOPROTEASE-RELATED"/>
    <property type="match status" value="1"/>
</dbReference>
<feature type="chain" id="PRO_5008900519" evidence="2">
    <location>
        <begin position="27"/>
        <end position="185"/>
    </location>
</feature>
<organism evidence="3">
    <name type="scientific">Anthurium amnicola</name>
    <dbReference type="NCBI Taxonomy" id="1678845"/>
    <lineage>
        <taxon>Eukaryota</taxon>
        <taxon>Viridiplantae</taxon>
        <taxon>Streptophyta</taxon>
        <taxon>Embryophyta</taxon>
        <taxon>Tracheophyta</taxon>
        <taxon>Spermatophyta</taxon>
        <taxon>Magnoliopsida</taxon>
        <taxon>Liliopsida</taxon>
        <taxon>Araceae</taxon>
        <taxon>Pothoideae</taxon>
        <taxon>Potheae</taxon>
        <taxon>Anthurium</taxon>
    </lineage>
</organism>
<sequence>PFHFPSSSVSFMAVTTFSSSLLTASCHPSSPAAKAPPLRLQKLWQRRWKQTHLPTVRAIGEWREYEDAVREKDLARALRFLKSAGALPLQPSRPPAAPPGLTGSEPASSSAPAAYPPELLPWPERDWEVLDTCLNADDMRLVGSAYSFLQDRGLLPSFGKCKAIVLEGPRDVTPTLLKESTGLDG</sequence>
<evidence type="ECO:0000313" key="3">
    <source>
        <dbReference type="EMBL" id="JAT58377.1"/>
    </source>
</evidence>
<protein>
    <submittedName>
        <fullName evidence="3">Phosphoribosylformylglycinamidine synthase</fullName>
    </submittedName>
</protein>
<feature type="region of interest" description="Disordered" evidence="1">
    <location>
        <begin position="89"/>
        <end position="115"/>
    </location>
</feature>
<keyword evidence="2" id="KW-0732">Signal</keyword>
<accession>A0A1D1YUN7</accession>
<feature type="non-terminal residue" evidence="3">
    <location>
        <position position="1"/>
    </location>
</feature>
<reference evidence="3" key="1">
    <citation type="submission" date="2015-07" db="EMBL/GenBank/DDBJ databases">
        <title>Transcriptome Assembly of Anthurium amnicola.</title>
        <authorList>
            <person name="Suzuki J."/>
        </authorList>
    </citation>
    <scope>NUCLEOTIDE SEQUENCE</scope>
</reference>
<dbReference type="AlphaFoldDB" id="A0A1D1YUN7"/>
<gene>
    <name evidence="3" type="primary">purL_6</name>
    <name evidence="3" type="ORF">g.84548</name>
</gene>
<dbReference type="PANTHER" id="PTHR33471:SF7">
    <property type="entry name" value="ATP-DEPENDENT ZINC METALLOPROTEASE-RELATED"/>
    <property type="match status" value="1"/>
</dbReference>